<dbReference type="AlphaFoldDB" id="A0A1B7HL56"/>
<dbReference type="InterPro" id="IPR014710">
    <property type="entry name" value="RmlC-like_jellyroll"/>
</dbReference>
<dbReference type="Proteomes" id="UP000078504">
    <property type="component" value="Unassembled WGS sequence"/>
</dbReference>
<dbReference type="PATRIC" id="fig|1354253.4.peg.4804"/>
<proteinExistence type="predicted"/>
<dbReference type="InterPro" id="IPR041687">
    <property type="entry name" value="HTH_46"/>
</dbReference>
<dbReference type="InterPro" id="IPR018490">
    <property type="entry name" value="cNMP-bd_dom_sf"/>
</dbReference>
<evidence type="ECO:0000259" key="1">
    <source>
        <dbReference type="PROSITE" id="PS50042"/>
    </source>
</evidence>
<sequence>MGNPVVPMAEIERIFSLVKNSNDLIAIHLKPGAIIDPQLSSGDSIYLVEGGRVSIQHTQNAKLLYNFSHKFIFGLTSLCDGVNIDGHFLSCEDDIIVTLIKRERFEVLLDEGMHWKSIAIILSYYLSLTAQWRAENDQCVDNYSIMRCCLKKIWAMQENERSETSIYEYISKRHHISRSSITKMLKTLNDGNYIATKRGILLHMNELPRYY</sequence>
<evidence type="ECO:0000313" key="3">
    <source>
        <dbReference type="Proteomes" id="UP000078504"/>
    </source>
</evidence>
<name>A0A1B7HL56_9ENTR</name>
<dbReference type="InterPro" id="IPR000595">
    <property type="entry name" value="cNMP-bd_dom"/>
</dbReference>
<reference evidence="2 3" key="1">
    <citation type="submission" date="2016-04" db="EMBL/GenBank/DDBJ databases">
        <title>ATOL: Assembling a taxonomically balanced genome-scale reconstruction of the evolutionary history of the Enterobacteriaceae.</title>
        <authorList>
            <person name="Plunkett G.III."/>
            <person name="Neeno-Eckwall E.C."/>
            <person name="Glasner J.D."/>
            <person name="Perna N.T."/>
        </authorList>
    </citation>
    <scope>NUCLEOTIDE SEQUENCE [LARGE SCALE GENOMIC DNA]</scope>
    <source>
        <strain evidence="2 3">ATCC 51604</strain>
    </source>
</reference>
<dbReference type="SUPFAM" id="SSF51206">
    <property type="entry name" value="cAMP-binding domain-like"/>
    <property type="match status" value="1"/>
</dbReference>
<accession>A0A1B7HL56</accession>
<dbReference type="PROSITE" id="PS50042">
    <property type="entry name" value="CNMP_BINDING_3"/>
    <property type="match status" value="1"/>
</dbReference>
<dbReference type="EMBL" id="LXEP01000058">
    <property type="protein sequence ID" value="OAT16286.1"/>
    <property type="molecule type" value="Genomic_DNA"/>
</dbReference>
<dbReference type="Gene3D" id="2.60.120.10">
    <property type="entry name" value="Jelly Rolls"/>
    <property type="match status" value="1"/>
</dbReference>
<dbReference type="Pfam" id="PF15977">
    <property type="entry name" value="HTH_46"/>
    <property type="match status" value="1"/>
</dbReference>
<organism evidence="2 3">
    <name type="scientific">Buttiauxella gaviniae ATCC 51604</name>
    <dbReference type="NCBI Taxonomy" id="1354253"/>
    <lineage>
        <taxon>Bacteria</taxon>
        <taxon>Pseudomonadati</taxon>
        <taxon>Pseudomonadota</taxon>
        <taxon>Gammaproteobacteria</taxon>
        <taxon>Enterobacterales</taxon>
        <taxon>Enterobacteriaceae</taxon>
        <taxon>Buttiauxella</taxon>
    </lineage>
</organism>
<gene>
    <name evidence="2" type="ORF">M977_04646</name>
</gene>
<comment type="caution">
    <text evidence="2">The sequence shown here is derived from an EMBL/GenBank/DDBJ whole genome shotgun (WGS) entry which is preliminary data.</text>
</comment>
<protein>
    <recommendedName>
        <fullName evidence="1">Cyclic nucleotide-binding domain-containing protein</fullName>
    </recommendedName>
</protein>
<feature type="domain" description="Cyclic nucleotide-binding" evidence="1">
    <location>
        <begin position="22"/>
        <end position="109"/>
    </location>
</feature>
<evidence type="ECO:0000313" key="2">
    <source>
        <dbReference type="EMBL" id="OAT16286.1"/>
    </source>
</evidence>
<dbReference type="RefSeq" id="WP_064519403.1">
    <property type="nucleotide sequence ID" value="NZ_LXEP01000058.1"/>
</dbReference>